<dbReference type="HAMAP" id="MF_00083">
    <property type="entry name" value="Pept_tRNA_hydro_bact"/>
    <property type="match status" value="1"/>
</dbReference>
<keyword evidence="2 7" id="KW-0820">tRNA-binding</keyword>
<dbReference type="GO" id="GO:0000049">
    <property type="term" value="F:tRNA binding"/>
    <property type="evidence" value="ECO:0007669"/>
    <property type="project" value="UniProtKB-UniRule"/>
</dbReference>
<dbReference type="Gene3D" id="3.40.50.1470">
    <property type="entry name" value="Peptidyl-tRNA hydrolase"/>
    <property type="match status" value="1"/>
</dbReference>
<dbReference type="GO" id="GO:0072344">
    <property type="term" value="P:rescue of stalled ribosome"/>
    <property type="evidence" value="ECO:0007669"/>
    <property type="project" value="UniProtKB-UniRule"/>
</dbReference>
<evidence type="ECO:0000313" key="10">
    <source>
        <dbReference type="EMBL" id="GGD77626.1"/>
    </source>
</evidence>
<dbReference type="PROSITE" id="PS01195">
    <property type="entry name" value="PEPT_TRNA_HYDROL_1"/>
    <property type="match status" value="1"/>
</dbReference>
<dbReference type="AlphaFoldDB" id="A0A917DWB0"/>
<dbReference type="InterPro" id="IPR018171">
    <property type="entry name" value="Pept_tRNA_hydro_CS"/>
</dbReference>
<evidence type="ECO:0000256" key="2">
    <source>
        <dbReference type="ARBA" id="ARBA00022555"/>
    </source>
</evidence>
<reference evidence="10" key="1">
    <citation type="journal article" date="2014" name="Int. J. Syst. Evol. Microbiol.">
        <title>Complete genome sequence of Corynebacterium casei LMG S-19264T (=DSM 44701T), isolated from a smear-ripened cheese.</title>
        <authorList>
            <consortium name="US DOE Joint Genome Institute (JGI-PGF)"/>
            <person name="Walter F."/>
            <person name="Albersmeier A."/>
            <person name="Kalinowski J."/>
            <person name="Ruckert C."/>
        </authorList>
    </citation>
    <scope>NUCLEOTIDE SEQUENCE</scope>
    <source>
        <strain evidence="10">CGMCC 1.15958</strain>
    </source>
</reference>
<name>A0A917DWB0_9BACT</name>
<organism evidence="10 11">
    <name type="scientific">Emticicia aquatilis</name>
    <dbReference type="NCBI Taxonomy" id="1537369"/>
    <lineage>
        <taxon>Bacteria</taxon>
        <taxon>Pseudomonadati</taxon>
        <taxon>Bacteroidota</taxon>
        <taxon>Cytophagia</taxon>
        <taxon>Cytophagales</taxon>
        <taxon>Leadbetterellaceae</taxon>
        <taxon>Emticicia</taxon>
    </lineage>
</organism>
<feature type="active site" description="Proton acceptor" evidence="7">
    <location>
        <position position="33"/>
    </location>
</feature>
<dbReference type="InterPro" id="IPR036416">
    <property type="entry name" value="Pept_tRNA_hydro_sf"/>
</dbReference>
<comment type="subcellular location">
    <subcellularLocation>
        <location evidence="7">Cytoplasm</location>
    </subcellularLocation>
</comment>
<comment type="subunit">
    <text evidence="7">Monomer.</text>
</comment>
<evidence type="ECO:0000256" key="7">
    <source>
        <dbReference type="HAMAP-Rule" id="MF_00083"/>
    </source>
</evidence>
<dbReference type="GO" id="GO:0004045">
    <property type="term" value="F:peptidyl-tRNA hydrolase activity"/>
    <property type="evidence" value="ECO:0007669"/>
    <property type="project" value="UniProtKB-UniRule"/>
</dbReference>
<evidence type="ECO:0000256" key="3">
    <source>
        <dbReference type="ARBA" id="ARBA00022801"/>
    </source>
</evidence>
<dbReference type="PANTHER" id="PTHR17224">
    <property type="entry name" value="PEPTIDYL-TRNA HYDROLASE"/>
    <property type="match status" value="1"/>
</dbReference>
<feature type="binding site" evidence="7">
    <location>
        <position position="79"/>
    </location>
    <ligand>
        <name>tRNA</name>
        <dbReference type="ChEBI" id="CHEBI:17843"/>
    </ligand>
</feature>
<comment type="function">
    <text evidence="7">Hydrolyzes ribosome-free peptidyl-tRNAs (with 1 or more amino acids incorporated), which drop off the ribosome during protein synthesis, or as a result of ribosome stalling.</text>
</comment>
<feature type="binding site" evidence="7">
    <location>
        <position position="125"/>
    </location>
    <ligand>
        <name>tRNA</name>
        <dbReference type="ChEBI" id="CHEBI:17843"/>
    </ligand>
</feature>
<keyword evidence="4 7" id="KW-0694">RNA-binding</keyword>
<proteinExistence type="inferred from homology"/>
<keyword evidence="11" id="KW-1185">Reference proteome</keyword>
<dbReference type="SUPFAM" id="SSF53178">
    <property type="entry name" value="Peptidyl-tRNA hydrolase-like"/>
    <property type="match status" value="1"/>
</dbReference>
<dbReference type="InterPro" id="IPR001328">
    <property type="entry name" value="Pept_tRNA_hydro"/>
</dbReference>
<evidence type="ECO:0000256" key="9">
    <source>
        <dbReference type="RuleBase" id="RU004320"/>
    </source>
</evidence>
<protein>
    <recommendedName>
        <fullName evidence="6 7">Peptidyl-tRNA hydrolase</fullName>
        <shortName evidence="7">Pth</shortName>
        <ecNumber evidence="1 7">3.1.1.29</ecNumber>
    </recommendedName>
</protein>
<comment type="similarity">
    <text evidence="5 7 9">Belongs to the PTH family.</text>
</comment>
<feature type="site" description="Discriminates between blocked and unblocked aminoacyl-tRNA" evidence="7">
    <location>
        <position position="23"/>
    </location>
</feature>
<evidence type="ECO:0000256" key="1">
    <source>
        <dbReference type="ARBA" id="ARBA00013260"/>
    </source>
</evidence>
<dbReference type="CDD" id="cd00462">
    <property type="entry name" value="PTH"/>
    <property type="match status" value="1"/>
</dbReference>
<gene>
    <name evidence="7 10" type="primary">pth</name>
    <name evidence="10" type="ORF">GCM10011514_46910</name>
</gene>
<feature type="binding site" evidence="7">
    <location>
        <position position="28"/>
    </location>
    <ligand>
        <name>tRNA</name>
        <dbReference type="ChEBI" id="CHEBI:17843"/>
    </ligand>
</feature>
<comment type="function">
    <text evidence="7">Catalyzes the release of premature peptidyl moieties from peptidyl-tRNA molecules trapped in stalled 50S ribosomal subunits, and thus maintains levels of free tRNAs and 50S ribosomes.</text>
</comment>
<dbReference type="PANTHER" id="PTHR17224:SF1">
    <property type="entry name" value="PEPTIDYL-TRNA HYDROLASE"/>
    <property type="match status" value="1"/>
</dbReference>
<reference evidence="10" key="2">
    <citation type="submission" date="2020-09" db="EMBL/GenBank/DDBJ databases">
        <authorList>
            <person name="Sun Q."/>
            <person name="Zhou Y."/>
        </authorList>
    </citation>
    <scope>NUCLEOTIDE SEQUENCE</scope>
    <source>
        <strain evidence="10">CGMCC 1.15958</strain>
    </source>
</reference>
<dbReference type="Pfam" id="PF01195">
    <property type="entry name" value="Pept_tRNA_hydro"/>
    <property type="match status" value="1"/>
</dbReference>
<evidence type="ECO:0000256" key="4">
    <source>
        <dbReference type="ARBA" id="ARBA00022884"/>
    </source>
</evidence>
<dbReference type="GO" id="GO:0006515">
    <property type="term" value="P:protein quality control for misfolded or incompletely synthesized proteins"/>
    <property type="evidence" value="ECO:0007669"/>
    <property type="project" value="UniProtKB-UniRule"/>
</dbReference>
<keyword evidence="7" id="KW-0963">Cytoplasm</keyword>
<comment type="catalytic activity">
    <reaction evidence="7 8">
        <text>an N-acyl-L-alpha-aminoacyl-tRNA + H2O = an N-acyl-L-amino acid + a tRNA + H(+)</text>
        <dbReference type="Rhea" id="RHEA:54448"/>
        <dbReference type="Rhea" id="RHEA-COMP:10123"/>
        <dbReference type="Rhea" id="RHEA-COMP:13883"/>
        <dbReference type="ChEBI" id="CHEBI:15377"/>
        <dbReference type="ChEBI" id="CHEBI:15378"/>
        <dbReference type="ChEBI" id="CHEBI:59874"/>
        <dbReference type="ChEBI" id="CHEBI:78442"/>
        <dbReference type="ChEBI" id="CHEBI:138191"/>
        <dbReference type="EC" id="3.1.1.29"/>
    </reaction>
</comment>
<evidence type="ECO:0000256" key="6">
    <source>
        <dbReference type="ARBA" id="ARBA00050038"/>
    </source>
</evidence>
<evidence type="ECO:0000256" key="8">
    <source>
        <dbReference type="RuleBase" id="RU000673"/>
    </source>
</evidence>
<dbReference type="Proteomes" id="UP000609064">
    <property type="component" value="Unassembled WGS sequence"/>
</dbReference>
<dbReference type="EMBL" id="BMKK01000013">
    <property type="protein sequence ID" value="GGD77626.1"/>
    <property type="molecule type" value="Genomic_DNA"/>
</dbReference>
<evidence type="ECO:0000256" key="5">
    <source>
        <dbReference type="ARBA" id="ARBA00038063"/>
    </source>
</evidence>
<dbReference type="EC" id="3.1.1.29" evidence="1 7"/>
<feature type="site" description="Stabilizes the basic form of H active site to accept a proton" evidence="7">
    <location>
        <position position="104"/>
    </location>
</feature>
<keyword evidence="3 7" id="KW-0378">Hydrolase</keyword>
<dbReference type="FunFam" id="3.40.50.1470:FF:000001">
    <property type="entry name" value="Peptidyl-tRNA hydrolase"/>
    <property type="match status" value="1"/>
</dbReference>
<sequence length="199" mass="22679">MNFAQKLFTNRGIMKYLIAGLGNIGPEYALTRHNVGFMALDRLAAQQGFSFKMERLAYTAEFKYKGKQIYCIKPTTYMNLSGNAINYWLQALKIPTENLLVICDDLALPFGKLRLKTKGSHGGQNGLRNIEEKLGTNAYNRLRFGIGNNFHAGKQVEYVLKAFNDDEMIQLVDRLDRVGEIILNFCTIGVERTMNFYNE</sequence>
<evidence type="ECO:0000313" key="11">
    <source>
        <dbReference type="Proteomes" id="UP000609064"/>
    </source>
</evidence>
<dbReference type="GO" id="GO:0005737">
    <property type="term" value="C:cytoplasm"/>
    <property type="evidence" value="ECO:0007669"/>
    <property type="project" value="UniProtKB-SubCell"/>
</dbReference>
<dbReference type="NCBIfam" id="TIGR00447">
    <property type="entry name" value="pth"/>
    <property type="match status" value="1"/>
</dbReference>
<comment type="caution">
    <text evidence="10">The sequence shown here is derived from an EMBL/GenBank/DDBJ whole genome shotgun (WGS) entry which is preliminary data.</text>
</comment>
<accession>A0A917DWB0</accession>
<feature type="binding site" evidence="7">
    <location>
        <position position="77"/>
    </location>
    <ligand>
        <name>tRNA</name>
        <dbReference type="ChEBI" id="CHEBI:17843"/>
    </ligand>
</feature>